<organism evidence="1 2">
    <name type="scientific">Streptomyces fuscichromogenes</name>
    <dbReference type="NCBI Taxonomy" id="1324013"/>
    <lineage>
        <taxon>Bacteria</taxon>
        <taxon>Bacillati</taxon>
        <taxon>Actinomycetota</taxon>
        <taxon>Actinomycetes</taxon>
        <taxon>Kitasatosporales</taxon>
        <taxon>Streptomycetaceae</taxon>
        <taxon>Streptomyces</taxon>
    </lineage>
</organism>
<accession>A0A917XQT1</accession>
<reference evidence="1" key="2">
    <citation type="submission" date="2020-09" db="EMBL/GenBank/DDBJ databases">
        <authorList>
            <person name="Sun Q."/>
            <person name="Zhou Y."/>
        </authorList>
    </citation>
    <scope>NUCLEOTIDE SEQUENCE</scope>
    <source>
        <strain evidence="1">CGMCC 4.7110</strain>
    </source>
</reference>
<evidence type="ECO:0000313" key="1">
    <source>
        <dbReference type="EMBL" id="GGN46671.1"/>
    </source>
</evidence>
<keyword evidence="2" id="KW-1185">Reference proteome</keyword>
<comment type="caution">
    <text evidence="1">The sequence shown here is derived from an EMBL/GenBank/DDBJ whole genome shotgun (WGS) entry which is preliminary data.</text>
</comment>
<name>A0A917XQT1_9ACTN</name>
<dbReference type="AlphaFoldDB" id="A0A917XQT1"/>
<dbReference type="EMBL" id="BMML01000057">
    <property type="protein sequence ID" value="GGN46671.1"/>
    <property type="molecule type" value="Genomic_DNA"/>
</dbReference>
<evidence type="ECO:0000313" key="2">
    <source>
        <dbReference type="Proteomes" id="UP000653411"/>
    </source>
</evidence>
<sequence length="169" mass="17686">MSTSAPLLDEARRTQVIPAVAGEAFERAEARFAAGHRGRNLDQGQRTLAWVLALSDRLVEVGHREPGTGSHTVLGLLAAAVREAGGTVTGIASSATGAAYLSAVLDGTPALALDTWCRSRSAEPRLHPGDMLIVTGARTVLEAWPERVRQLVDKAAHAGAVVRLIGQPA</sequence>
<protein>
    <submittedName>
        <fullName evidence="1">Uncharacterized protein</fullName>
    </submittedName>
</protein>
<reference evidence="1" key="1">
    <citation type="journal article" date="2014" name="Int. J. Syst. Evol. Microbiol.">
        <title>Complete genome sequence of Corynebacterium casei LMG S-19264T (=DSM 44701T), isolated from a smear-ripened cheese.</title>
        <authorList>
            <consortium name="US DOE Joint Genome Institute (JGI-PGF)"/>
            <person name="Walter F."/>
            <person name="Albersmeier A."/>
            <person name="Kalinowski J."/>
            <person name="Ruckert C."/>
        </authorList>
    </citation>
    <scope>NUCLEOTIDE SEQUENCE</scope>
    <source>
        <strain evidence="1">CGMCC 4.7110</strain>
    </source>
</reference>
<dbReference type="Proteomes" id="UP000653411">
    <property type="component" value="Unassembled WGS sequence"/>
</dbReference>
<gene>
    <name evidence="1" type="ORF">GCM10011578_099700</name>
</gene>
<proteinExistence type="predicted"/>
<dbReference type="RefSeq" id="WP_189269640.1">
    <property type="nucleotide sequence ID" value="NZ_BMML01000057.1"/>
</dbReference>
<dbReference type="Pfam" id="PF13604">
    <property type="entry name" value="AAA_30"/>
    <property type="match status" value="1"/>
</dbReference>